<comment type="caution">
    <text evidence="1">The sequence shown here is derived from an EMBL/GenBank/DDBJ whole genome shotgun (WGS) entry which is preliminary data.</text>
</comment>
<gene>
    <name evidence="1" type="ORF">J2Z81_002682</name>
</gene>
<dbReference type="NCBIfam" id="TIGR04398">
    <property type="entry name" value="SLAP_DUP"/>
    <property type="match status" value="1"/>
</dbReference>
<evidence type="ECO:0000313" key="2">
    <source>
        <dbReference type="Proteomes" id="UP001519294"/>
    </source>
</evidence>
<name>A0ABS4SB08_9BACI</name>
<proteinExistence type="predicted"/>
<reference evidence="1 2" key="1">
    <citation type="submission" date="2021-03" db="EMBL/GenBank/DDBJ databases">
        <title>Genomic Encyclopedia of Type Strains, Phase IV (KMG-IV): sequencing the most valuable type-strain genomes for metagenomic binning, comparative biology and taxonomic classification.</title>
        <authorList>
            <person name="Goeker M."/>
        </authorList>
    </citation>
    <scope>NUCLEOTIDE SEQUENCE [LARGE SCALE GENOMIC DNA]</scope>
    <source>
        <strain evidence="1 2">DSM 25790</strain>
    </source>
</reference>
<keyword evidence="2" id="KW-1185">Reference proteome</keyword>
<evidence type="ECO:0000313" key="1">
    <source>
        <dbReference type="EMBL" id="MBP2258698.1"/>
    </source>
</evidence>
<protein>
    <submittedName>
        <fullName evidence="1">SLAP domain-containing protein</fullName>
    </submittedName>
</protein>
<sequence>MQKLTFHPAWEKTLSVKDKEQIEQSFHHTRFSSCSIHFTPLWEAINHKGELLVTVIIHNSTDRPVLFHHQQFIYEKNRTVIASSNFSLPSQVQKETSMPWTFIFPSGTFTDASEIKGGEITMKE</sequence>
<dbReference type="InterPro" id="IPR030910">
    <property type="entry name" value="SLAP_dom"/>
</dbReference>
<dbReference type="RefSeq" id="WP_226371546.1">
    <property type="nucleotide sequence ID" value="NZ_JAGIKX010000033.1"/>
</dbReference>
<organism evidence="1 2">
    <name type="scientific">Virgibacillus alimentarius</name>
    <dbReference type="NCBI Taxonomy" id="698769"/>
    <lineage>
        <taxon>Bacteria</taxon>
        <taxon>Bacillati</taxon>
        <taxon>Bacillota</taxon>
        <taxon>Bacilli</taxon>
        <taxon>Bacillales</taxon>
        <taxon>Bacillaceae</taxon>
        <taxon>Virgibacillus</taxon>
    </lineage>
</organism>
<dbReference type="Proteomes" id="UP001519294">
    <property type="component" value="Unassembled WGS sequence"/>
</dbReference>
<dbReference type="EMBL" id="JAGIKX010000033">
    <property type="protein sequence ID" value="MBP2258698.1"/>
    <property type="molecule type" value="Genomic_DNA"/>
</dbReference>
<accession>A0ABS4SB08</accession>